<protein>
    <submittedName>
        <fullName evidence="2">Uncharacterized protein</fullName>
    </submittedName>
</protein>
<reference evidence="2" key="1">
    <citation type="journal article" date="2023" name="Science">
        <title>Elucidation of the pathway for biosynthesis of saponin adjuvants from the soapbark tree.</title>
        <authorList>
            <person name="Reed J."/>
            <person name="Orme A."/>
            <person name="El-Demerdash A."/>
            <person name="Owen C."/>
            <person name="Martin L.B.B."/>
            <person name="Misra R.C."/>
            <person name="Kikuchi S."/>
            <person name="Rejzek M."/>
            <person name="Martin A.C."/>
            <person name="Harkess A."/>
            <person name="Leebens-Mack J."/>
            <person name="Louveau T."/>
            <person name="Stephenson M.J."/>
            <person name="Osbourn A."/>
        </authorList>
    </citation>
    <scope>NUCLEOTIDE SEQUENCE</scope>
    <source>
        <strain evidence="2">S10</strain>
    </source>
</reference>
<sequence>MGLPASKQICGTADGDDILASFLQNKSKKRKLEFARNATHLERDAVKLNPVTGHEDGDITLASFLGNKSKKQFQAGKGAIYSRSSSGSRKGIRFPSKEVHKPLDENEMLPIMQSGESGTCCDDGSCGELSLSNLQSNHLKNMPIITN</sequence>
<name>A0AAD7M5F4_QUISA</name>
<keyword evidence="3" id="KW-1185">Reference proteome</keyword>
<evidence type="ECO:0000313" key="3">
    <source>
        <dbReference type="Proteomes" id="UP001163823"/>
    </source>
</evidence>
<gene>
    <name evidence="2" type="ORF">O6P43_008507</name>
</gene>
<accession>A0AAD7M5F4</accession>
<dbReference type="Proteomes" id="UP001163823">
    <property type="component" value="Chromosome 4"/>
</dbReference>
<dbReference type="AlphaFoldDB" id="A0AAD7M5F4"/>
<comment type="caution">
    <text evidence="2">The sequence shown here is derived from an EMBL/GenBank/DDBJ whole genome shotgun (WGS) entry which is preliminary data.</text>
</comment>
<evidence type="ECO:0000256" key="1">
    <source>
        <dbReference type="SAM" id="MobiDB-lite"/>
    </source>
</evidence>
<feature type="region of interest" description="Disordered" evidence="1">
    <location>
        <begin position="76"/>
        <end position="105"/>
    </location>
</feature>
<feature type="compositionally biased region" description="Basic and acidic residues" evidence="1">
    <location>
        <begin position="95"/>
        <end position="104"/>
    </location>
</feature>
<organism evidence="2 3">
    <name type="scientific">Quillaja saponaria</name>
    <name type="common">Soap bark tree</name>
    <dbReference type="NCBI Taxonomy" id="32244"/>
    <lineage>
        <taxon>Eukaryota</taxon>
        <taxon>Viridiplantae</taxon>
        <taxon>Streptophyta</taxon>
        <taxon>Embryophyta</taxon>
        <taxon>Tracheophyta</taxon>
        <taxon>Spermatophyta</taxon>
        <taxon>Magnoliopsida</taxon>
        <taxon>eudicotyledons</taxon>
        <taxon>Gunneridae</taxon>
        <taxon>Pentapetalae</taxon>
        <taxon>rosids</taxon>
        <taxon>fabids</taxon>
        <taxon>Fabales</taxon>
        <taxon>Quillajaceae</taxon>
        <taxon>Quillaja</taxon>
    </lineage>
</organism>
<dbReference type="KEGG" id="qsa:O6P43_008507"/>
<proteinExistence type="predicted"/>
<evidence type="ECO:0000313" key="2">
    <source>
        <dbReference type="EMBL" id="KAJ7970299.1"/>
    </source>
</evidence>
<dbReference type="EMBL" id="JARAOO010000004">
    <property type="protein sequence ID" value="KAJ7970299.1"/>
    <property type="molecule type" value="Genomic_DNA"/>
</dbReference>